<comment type="caution">
    <text evidence="2">The sequence shown here is derived from an EMBL/GenBank/DDBJ whole genome shotgun (WGS) entry which is preliminary data.</text>
</comment>
<organism evidence="2 3">
    <name type="scientific">Leptospira fainei serovar Hurstbridge str. BUT 6</name>
    <dbReference type="NCBI Taxonomy" id="1193011"/>
    <lineage>
        <taxon>Bacteria</taxon>
        <taxon>Pseudomonadati</taxon>
        <taxon>Spirochaetota</taxon>
        <taxon>Spirochaetia</taxon>
        <taxon>Leptospirales</taxon>
        <taxon>Leptospiraceae</taxon>
        <taxon>Leptospira</taxon>
    </lineage>
</organism>
<keyword evidence="2" id="KW-0378">Hydrolase</keyword>
<dbReference type="Proteomes" id="UP000014540">
    <property type="component" value="Unassembled WGS sequence"/>
</dbReference>
<name>S3UT98_9LEPT</name>
<evidence type="ECO:0000313" key="2">
    <source>
        <dbReference type="EMBL" id="EPG73641.1"/>
    </source>
</evidence>
<dbReference type="GO" id="GO:0016787">
    <property type="term" value="F:hydrolase activity"/>
    <property type="evidence" value="ECO:0007669"/>
    <property type="project" value="UniProtKB-KW"/>
</dbReference>
<dbReference type="Gene3D" id="3.20.20.80">
    <property type="entry name" value="Glycosidases"/>
    <property type="match status" value="1"/>
</dbReference>
<dbReference type="GO" id="GO:0005975">
    <property type="term" value="P:carbohydrate metabolic process"/>
    <property type="evidence" value="ECO:0007669"/>
    <property type="project" value="InterPro"/>
</dbReference>
<dbReference type="RefSeq" id="WP_016550118.1">
    <property type="nucleotide sequence ID" value="NZ_AKWZ02000010.1"/>
</dbReference>
<dbReference type="EMBL" id="AKWZ02000010">
    <property type="protein sequence ID" value="EPG73641.1"/>
    <property type="molecule type" value="Genomic_DNA"/>
</dbReference>
<dbReference type="SUPFAM" id="SSF51445">
    <property type="entry name" value="(Trans)glycosidases"/>
    <property type="match status" value="1"/>
</dbReference>
<dbReference type="OrthoDB" id="9775889at2"/>
<dbReference type="AlphaFoldDB" id="S3UT98"/>
<dbReference type="Pfam" id="PF00704">
    <property type="entry name" value="Glyco_hydro_18"/>
    <property type="match status" value="1"/>
</dbReference>
<accession>S3UT98</accession>
<sequence>MIRFSLFYILLFVVSCFFLCPLSAERHSPIWLYVLEEDLESKDLSFWKEHLRPDVTICFTGTVIQGDGKIRYSNPPKQLLTLGLSKGVRWIPLITFKPKTGASLLKIAAKKHEMHEALLRFLSEHPAYAGIHLDVEGLPSSLSDEFKNFLKELRPSLRKKGKLLTLALFPQIHFPTDLAEFHQGVFHANLVDEVVLMAYDFHSPRTKPGPVTRLSWAKENTVLLRKTYAPNQIWLGLPLYGYSWKKGRSKPNIITRKTDSIRMAKLGQNEDGIYMIENEFEVSSLILDETDWIKLSREIGILGIAYWRFGF</sequence>
<protein>
    <submittedName>
        <fullName evidence="2">Glycoside hydrolase, family 18 domain protein</fullName>
    </submittedName>
</protein>
<dbReference type="PANTHER" id="PTHR46066:SF2">
    <property type="entry name" value="CHITINASE DOMAIN-CONTAINING PROTEIN 1"/>
    <property type="match status" value="1"/>
</dbReference>
<dbReference type="PROSITE" id="PS51910">
    <property type="entry name" value="GH18_2"/>
    <property type="match status" value="1"/>
</dbReference>
<dbReference type="STRING" id="1193011.LEP1GSC058_3258"/>
<feature type="domain" description="GH18" evidence="1">
    <location>
        <begin position="12"/>
        <end position="311"/>
    </location>
</feature>
<keyword evidence="3" id="KW-1185">Reference proteome</keyword>
<dbReference type="PANTHER" id="PTHR46066">
    <property type="entry name" value="CHITINASE DOMAIN-CONTAINING PROTEIN 1 FAMILY MEMBER"/>
    <property type="match status" value="1"/>
</dbReference>
<gene>
    <name evidence="2" type="ORF">LEP1GSC058_3258</name>
</gene>
<dbReference type="PROSITE" id="PS51257">
    <property type="entry name" value="PROKAR_LIPOPROTEIN"/>
    <property type="match status" value="1"/>
</dbReference>
<reference evidence="2" key="1">
    <citation type="submission" date="2013-04" db="EMBL/GenBank/DDBJ databases">
        <authorList>
            <person name="Harkins D.M."/>
            <person name="Durkin A.S."/>
            <person name="Selengut J.D."/>
            <person name="Sanka R."/>
            <person name="DePew J."/>
            <person name="Purushe J."/>
            <person name="Ahmed A."/>
            <person name="van der Linden H."/>
            <person name="Goris M.G.A."/>
            <person name="Hartskeerl R.A."/>
            <person name="Vinetz J.M."/>
            <person name="Sutton G.G."/>
            <person name="Nelson W.C."/>
            <person name="Fouts D.E."/>
        </authorList>
    </citation>
    <scope>NUCLEOTIDE SEQUENCE [LARGE SCALE GENOMIC DNA]</scope>
    <source>
        <strain evidence="2">BUT 6</strain>
    </source>
</reference>
<dbReference type="InterPro" id="IPR001223">
    <property type="entry name" value="Glyco_hydro18_cat"/>
</dbReference>
<evidence type="ECO:0000313" key="3">
    <source>
        <dbReference type="Proteomes" id="UP000014540"/>
    </source>
</evidence>
<evidence type="ECO:0000259" key="1">
    <source>
        <dbReference type="PROSITE" id="PS51910"/>
    </source>
</evidence>
<dbReference type="InterPro" id="IPR017853">
    <property type="entry name" value="GH"/>
</dbReference>
<proteinExistence type="predicted"/>